<dbReference type="InterPro" id="IPR007325">
    <property type="entry name" value="KFase/CYL"/>
</dbReference>
<accession>A8S8Q3</accession>
<protein>
    <submittedName>
        <fullName evidence="1">Putative cyclase</fullName>
    </submittedName>
</protein>
<dbReference type="Proteomes" id="UP000005945">
    <property type="component" value="Unassembled WGS sequence"/>
</dbReference>
<evidence type="ECO:0000313" key="1">
    <source>
        <dbReference type="EMBL" id="EDP22385.1"/>
    </source>
</evidence>
<gene>
    <name evidence="1" type="ORF">FAEPRAM212_00842</name>
</gene>
<dbReference type="Pfam" id="PF04199">
    <property type="entry name" value="Cyclase"/>
    <property type="match status" value="1"/>
</dbReference>
<sequence>MVRKWVYTIPNTRKGAQADETYSRCPAQTTRANALLPDKFPADRLRKNRKMPLSGRSARTYIVTIKGEPTMADYKLWNALKDAKKYRWVELSHSLNNESPYWSGIPEGSVELAKTVWDWGKPELECLIQTFKFPGQFGTHIDFPGHFIKGKALSEKYDVNDLIFPLVVIDISQQAKKDPRYAVTVEDIKAYEAKYGPIPDGALVALRSDWYKKWPDMDALSGIDAEGKENAPGWSLEALEYIYKVRNAAANGHETLDTDSSAVAEEKGDLACERYVLDNDKLQVEVLANLDKVQPAGAVVIVSYPRIEGATGLPARVWAITE</sequence>
<dbReference type="Gene3D" id="3.50.30.50">
    <property type="entry name" value="Putative cyclase"/>
    <property type="match status" value="1"/>
</dbReference>
<reference evidence="1 2" key="1">
    <citation type="submission" date="2007-09" db="EMBL/GenBank/DDBJ databases">
        <title>Draft genome sequence of Faecalibacterium prausnitzii M21/2.</title>
        <authorList>
            <person name="Sudarsanam P."/>
            <person name="Ley R."/>
            <person name="Guruge J."/>
            <person name="Turnbaugh P.J."/>
            <person name="Mahowald M."/>
            <person name="Liep D."/>
            <person name="Gordon J."/>
        </authorList>
    </citation>
    <scope>NUCLEOTIDE SEQUENCE [LARGE SCALE GENOMIC DNA]</scope>
    <source>
        <strain evidence="1 2">M21/2</strain>
    </source>
</reference>
<reference evidence="1 2" key="2">
    <citation type="submission" date="2007-09" db="EMBL/GenBank/DDBJ databases">
        <authorList>
            <person name="Fulton L."/>
            <person name="Clifton S."/>
            <person name="Fulton B."/>
            <person name="Xu J."/>
            <person name="Minx P."/>
            <person name="Pepin K.H."/>
            <person name="Johnson M."/>
            <person name="Thiruvilangam P."/>
            <person name="Bhonagiri V."/>
            <person name="Nash W.E."/>
            <person name="Mardis E.R."/>
            <person name="Wilson R.K."/>
        </authorList>
    </citation>
    <scope>NUCLEOTIDE SEQUENCE [LARGE SCALE GENOMIC DNA]</scope>
    <source>
        <strain evidence="1 2">M21/2</strain>
    </source>
</reference>
<dbReference type="HOGENOM" id="CLU_030671_2_1_9"/>
<name>A8S8Q3_9FIRM</name>
<proteinExistence type="predicted"/>
<dbReference type="AlphaFoldDB" id="A8S8Q3"/>
<organism evidence="1 2">
    <name type="scientific">Faecalibacterium prausnitzii M21/2</name>
    <dbReference type="NCBI Taxonomy" id="411485"/>
    <lineage>
        <taxon>Bacteria</taxon>
        <taxon>Bacillati</taxon>
        <taxon>Bacillota</taxon>
        <taxon>Clostridia</taxon>
        <taxon>Eubacteriales</taxon>
        <taxon>Oscillospiraceae</taxon>
        <taxon>Faecalibacterium</taxon>
    </lineage>
</organism>
<dbReference type="InterPro" id="IPR037175">
    <property type="entry name" value="KFase_sf"/>
</dbReference>
<dbReference type="SUPFAM" id="SSF102198">
    <property type="entry name" value="Putative cyclase"/>
    <property type="match status" value="1"/>
</dbReference>
<dbReference type="GO" id="GO:0019441">
    <property type="term" value="P:L-tryptophan catabolic process to kynurenine"/>
    <property type="evidence" value="ECO:0007669"/>
    <property type="project" value="InterPro"/>
</dbReference>
<dbReference type="PANTHER" id="PTHR31118:SF12">
    <property type="entry name" value="CYCLASE-LIKE PROTEIN 2"/>
    <property type="match status" value="1"/>
</dbReference>
<dbReference type="PANTHER" id="PTHR31118">
    <property type="entry name" value="CYCLASE-LIKE PROTEIN 2"/>
    <property type="match status" value="1"/>
</dbReference>
<dbReference type="EMBL" id="ABED02000020">
    <property type="protein sequence ID" value="EDP22385.1"/>
    <property type="molecule type" value="Genomic_DNA"/>
</dbReference>
<evidence type="ECO:0000313" key="2">
    <source>
        <dbReference type="Proteomes" id="UP000005945"/>
    </source>
</evidence>
<comment type="caution">
    <text evidence="1">The sequence shown here is derived from an EMBL/GenBank/DDBJ whole genome shotgun (WGS) entry which is preliminary data.</text>
</comment>
<dbReference type="GO" id="GO:0004061">
    <property type="term" value="F:arylformamidase activity"/>
    <property type="evidence" value="ECO:0007669"/>
    <property type="project" value="InterPro"/>
</dbReference>